<dbReference type="PROSITE" id="PS50887">
    <property type="entry name" value="GGDEF"/>
    <property type="match status" value="1"/>
</dbReference>
<dbReference type="InterPro" id="IPR000160">
    <property type="entry name" value="GGDEF_dom"/>
</dbReference>
<dbReference type="Gene3D" id="1.10.510.10">
    <property type="entry name" value="Transferase(Phosphotransferase) domain 1"/>
    <property type="match status" value="1"/>
</dbReference>
<dbReference type="PANTHER" id="PTHR43642:SF1">
    <property type="entry name" value="HYBRID SIGNAL TRANSDUCTION HISTIDINE KINASE G"/>
    <property type="match status" value="1"/>
</dbReference>
<dbReference type="SUPFAM" id="SSF56112">
    <property type="entry name" value="Protein kinase-like (PK-like)"/>
    <property type="match status" value="1"/>
</dbReference>
<dbReference type="Pfam" id="PF00069">
    <property type="entry name" value="Pkinase"/>
    <property type="match status" value="1"/>
</dbReference>
<dbReference type="PANTHER" id="PTHR43642">
    <property type="entry name" value="HYBRID SIGNAL TRANSDUCTION HISTIDINE KINASE G"/>
    <property type="match status" value="1"/>
</dbReference>
<evidence type="ECO:0000259" key="4">
    <source>
        <dbReference type="PROSITE" id="PS50887"/>
    </source>
</evidence>
<organism evidence="5 6">
    <name type="scientific">Hamadaea flava</name>
    <dbReference type="NCBI Taxonomy" id="1742688"/>
    <lineage>
        <taxon>Bacteria</taxon>
        <taxon>Bacillati</taxon>
        <taxon>Actinomycetota</taxon>
        <taxon>Actinomycetes</taxon>
        <taxon>Micromonosporales</taxon>
        <taxon>Micromonosporaceae</taxon>
        <taxon>Hamadaea</taxon>
    </lineage>
</organism>
<dbReference type="GO" id="GO:0052621">
    <property type="term" value="F:diguanylate cyclase activity"/>
    <property type="evidence" value="ECO:0007669"/>
    <property type="project" value="UniProtKB-EC"/>
</dbReference>
<dbReference type="Pfam" id="PF00990">
    <property type="entry name" value="GGDEF"/>
    <property type="match status" value="1"/>
</dbReference>
<comment type="subcellular location">
    <subcellularLocation>
        <location evidence="1">Membrane</location>
        <topology evidence="1">Single-pass membrane protein</topology>
    </subcellularLocation>
</comment>
<comment type="caution">
    <text evidence="5">The sequence shown here is derived from an EMBL/GenBank/DDBJ whole genome shotgun (WGS) entry which is preliminary data.</text>
</comment>
<dbReference type="RefSeq" id="WP_253751655.1">
    <property type="nucleotide sequence ID" value="NZ_JAMZDZ010000001.1"/>
</dbReference>
<dbReference type="Pfam" id="PF01590">
    <property type="entry name" value="GAF"/>
    <property type="match status" value="1"/>
</dbReference>
<gene>
    <name evidence="5" type="ORF">ACFOZ4_21200</name>
</gene>
<dbReference type="Gene3D" id="3.30.70.270">
    <property type="match status" value="1"/>
</dbReference>
<evidence type="ECO:0000313" key="6">
    <source>
        <dbReference type="Proteomes" id="UP001595816"/>
    </source>
</evidence>
<dbReference type="NCBIfam" id="TIGR00254">
    <property type="entry name" value="GGDEF"/>
    <property type="match status" value="1"/>
</dbReference>
<keyword evidence="5" id="KW-0548">Nucleotidyltransferase</keyword>
<dbReference type="CDD" id="cd01949">
    <property type="entry name" value="GGDEF"/>
    <property type="match status" value="1"/>
</dbReference>
<dbReference type="Pfam" id="PF13191">
    <property type="entry name" value="AAA_16"/>
    <property type="match status" value="1"/>
</dbReference>
<feature type="region of interest" description="Disordered" evidence="2">
    <location>
        <begin position="1251"/>
        <end position="1272"/>
    </location>
</feature>
<evidence type="ECO:0000256" key="1">
    <source>
        <dbReference type="ARBA" id="ARBA00004167"/>
    </source>
</evidence>
<dbReference type="SMART" id="SM00267">
    <property type="entry name" value="GGDEF"/>
    <property type="match status" value="1"/>
</dbReference>
<dbReference type="InterPro" id="IPR029787">
    <property type="entry name" value="Nucleotide_cyclase"/>
</dbReference>
<evidence type="ECO:0000259" key="3">
    <source>
        <dbReference type="PROSITE" id="PS50011"/>
    </source>
</evidence>
<feature type="domain" description="Protein kinase" evidence="3">
    <location>
        <begin position="1"/>
        <end position="264"/>
    </location>
</feature>
<dbReference type="SMART" id="SM00065">
    <property type="entry name" value="GAF"/>
    <property type="match status" value="1"/>
</dbReference>
<dbReference type="InterPro" id="IPR041664">
    <property type="entry name" value="AAA_16"/>
</dbReference>
<dbReference type="InterPro" id="IPR003018">
    <property type="entry name" value="GAF"/>
</dbReference>
<dbReference type="SUPFAM" id="SSF55781">
    <property type="entry name" value="GAF domain-like"/>
    <property type="match status" value="1"/>
</dbReference>
<dbReference type="Gene3D" id="3.40.50.300">
    <property type="entry name" value="P-loop containing nucleotide triphosphate hydrolases"/>
    <property type="match status" value="1"/>
</dbReference>
<reference evidence="6" key="1">
    <citation type="journal article" date="2019" name="Int. J. Syst. Evol. Microbiol.">
        <title>The Global Catalogue of Microorganisms (GCM) 10K type strain sequencing project: providing services to taxonomists for standard genome sequencing and annotation.</title>
        <authorList>
            <consortium name="The Broad Institute Genomics Platform"/>
            <consortium name="The Broad Institute Genome Sequencing Center for Infectious Disease"/>
            <person name="Wu L."/>
            <person name="Ma J."/>
        </authorList>
    </citation>
    <scope>NUCLEOTIDE SEQUENCE [LARGE SCALE GENOMIC DNA]</scope>
    <source>
        <strain evidence="6">CGMCC 4.7289</strain>
    </source>
</reference>
<proteinExistence type="predicted"/>
<keyword evidence="6" id="KW-1185">Reference proteome</keyword>
<dbReference type="PROSITE" id="PS50011">
    <property type="entry name" value="PROTEIN_KINASE_DOM"/>
    <property type="match status" value="1"/>
</dbReference>
<dbReference type="EC" id="2.7.7.65" evidence="5"/>
<dbReference type="InterPro" id="IPR053159">
    <property type="entry name" value="Hybrid_Histidine_Kinase"/>
</dbReference>
<dbReference type="InterPro" id="IPR029016">
    <property type="entry name" value="GAF-like_dom_sf"/>
</dbReference>
<dbReference type="EMBL" id="JBHSAY010000009">
    <property type="protein sequence ID" value="MFC4133135.1"/>
    <property type="molecule type" value="Genomic_DNA"/>
</dbReference>
<dbReference type="SUPFAM" id="SSF52540">
    <property type="entry name" value="P-loop containing nucleoside triphosphate hydrolases"/>
    <property type="match status" value="1"/>
</dbReference>
<evidence type="ECO:0000313" key="5">
    <source>
        <dbReference type="EMBL" id="MFC4133135.1"/>
    </source>
</evidence>
<protein>
    <submittedName>
        <fullName evidence="5">Diguanylate cyclase</fullName>
        <ecNumber evidence="5">2.7.7.65</ecNumber>
    </submittedName>
</protein>
<feature type="domain" description="GGDEF" evidence="4">
    <location>
        <begin position="1506"/>
        <end position="1641"/>
    </location>
</feature>
<dbReference type="InterPro" id="IPR011009">
    <property type="entry name" value="Kinase-like_dom_sf"/>
</dbReference>
<sequence length="1645" mass="179914">MGTDRVSPARDSPIRVETVYESESTRVTRLFLPGRTVIRKEPLGPDWETRLRHEVGILARLHGVAGVAQVADVPPYPRSIMFDDVAGVSLAEVPMPLEHRELIRLAVDLSGAVARMHGRGVMHLDLGPANVLLCGPERSACLVDFALASSFAEIRPEFTHHSEIVGTLAYLAPELTGRTSRPVDQRADLYALGATLYELATGSPPFGSGDALRLTHDHLARVPVAPAQVNPAVPAELSQIIMHLLEKEPDRRYQTADGLIHDLVQVRDDPSPAGQFRLGDHDFPLRLLPPSRLVGRDNEIARLAAAFAETVSGQSRSVLVYGPPGVGKTSLIDELRPAVTGADGWFVTGKFDQYRRDHESDGVLQAFRSLGRQLLAEPEDELAELRQRLLRGLGPNAGLVTAVVPEFAVLLDVAPDPGDPLTAQVRGQQIAVETLRAVVSRKRPMVFVVDDLQWAGRTPLSIIDMLWGQDNLIDGLLLVGAYRESDVDAAHPLTAMLARWRRQQTMPEQIRLTNLPAASQNTIVADMLRLDAGKAAGLAQALAPHTNGNPYDTVELLNALRHHDVLTPRTGRWQWDQAALSRYLATTDVSDLLAERTDAMPGPARAMLQAMACLGGQAELSLLAAATGAPAATVEQQLIPALDDGLLLLGARETIRFRHDRIQEAILRRLGPQRQHRLQLAMARRLATVPDLYAVAAQQYLPALDAIHDTDERHLVAGLLRHAVEQAKLVANHLEVEKLLTGALRLTDPTQRTTLIELHTGRHAALYGLGRLDEADEVYATIDTLCTSTLEHVDSTLVQVSSLINRNRSQQALDLGLAVLQQLGIVVPTSQELPGQVERALDALHQWLDQSDETDDLHRPEITDATLLATAALIYQILPAAYFVDQTMATMAWLALQALRILKEHGPGSTLIGPAAMVVVATIAMRQDYRTGYRAGRRILTLGEARGYEPGTSQARFMFVVISQWFEPLEDSAKLGQLTRDGLTLGGDLAYASYMSQIYVPQLLDCTPSLDGYATTVESALAFAKRTGNEQVRELLEIYRWLVGLLRGDDGASASDDVASPRRYPNNQSAVVHAHVNRALAASLFGDQTALAEHTTAVMPLLPAIVGTYPTAVAHVLRALALAGRIRATPGDEHIALLAELDEVIDWLAARATDAPFNFMQLLRLAEAERAWAVGDFRVALRAFDAAQREASARQRPWHRALIFERAAQFHLADGMDHTAYGLLAEARHEYEMWGATAKVDDLDWAYPALQKSPPDAPATARNQPGDGAARRRSAVMTGTINLLGVLSASRALSSQTTVDGLRTRVVDVLSAMTGATDVHLLLYSDDRKDWLLTTPGTTGDGDGDGSIPLDTAARQRMIPISVIRYAERIREPLVANDAERDDRFARDPYFRDLQRCSLLAVPILSRGKLRALLLLENRLIHNAFSTQRLDGVMLIAGQLAVSLDNAMVYSSLERKVAERTDQLALANARLELLSITDPLTGVANRRRLEEVLTAEWNMGQDRSGAPVVLAMIDIDHFKLYNDHYGHASGDRCLQRVAHQLTRAADTTDLVARYGGEEFAVVMPDTDIATGLRKAERIRNAVMELAEPHTLTAAEIVTVSIGIAAVTPAPDNTAEELIEMADVELYRAKRSGRNQVRAAPHRAPE</sequence>
<dbReference type="InterPro" id="IPR027417">
    <property type="entry name" value="P-loop_NTPase"/>
</dbReference>
<keyword evidence="5" id="KW-0808">Transferase</keyword>
<dbReference type="SMART" id="SM00220">
    <property type="entry name" value="S_TKc"/>
    <property type="match status" value="1"/>
</dbReference>
<dbReference type="InterPro" id="IPR043128">
    <property type="entry name" value="Rev_trsase/Diguanyl_cyclase"/>
</dbReference>
<dbReference type="InterPro" id="IPR000719">
    <property type="entry name" value="Prot_kinase_dom"/>
</dbReference>
<dbReference type="CDD" id="cd14014">
    <property type="entry name" value="STKc_PknB_like"/>
    <property type="match status" value="1"/>
</dbReference>
<dbReference type="Proteomes" id="UP001595816">
    <property type="component" value="Unassembled WGS sequence"/>
</dbReference>
<dbReference type="SUPFAM" id="SSF55073">
    <property type="entry name" value="Nucleotide cyclase"/>
    <property type="match status" value="1"/>
</dbReference>
<accession>A0ABV8LQT3</accession>
<name>A0ABV8LQT3_9ACTN</name>
<evidence type="ECO:0000256" key="2">
    <source>
        <dbReference type="SAM" id="MobiDB-lite"/>
    </source>
</evidence>
<dbReference type="Gene3D" id="3.30.450.40">
    <property type="match status" value="1"/>
</dbReference>